<keyword evidence="2" id="KW-1133">Transmembrane helix</keyword>
<gene>
    <name evidence="4" type="ORF">EDB92DRAFT_434806</name>
</gene>
<feature type="transmembrane region" description="Helical" evidence="2">
    <location>
        <begin position="59"/>
        <end position="81"/>
    </location>
</feature>
<dbReference type="EMBL" id="JAKELL010000019">
    <property type="protein sequence ID" value="KAH8993120.1"/>
    <property type="molecule type" value="Genomic_DNA"/>
</dbReference>
<dbReference type="InterPro" id="IPR045340">
    <property type="entry name" value="DUF6533"/>
</dbReference>
<evidence type="ECO:0000256" key="1">
    <source>
        <dbReference type="SAM" id="MobiDB-lite"/>
    </source>
</evidence>
<feature type="transmembrane region" description="Helical" evidence="2">
    <location>
        <begin position="93"/>
        <end position="113"/>
    </location>
</feature>
<dbReference type="Proteomes" id="UP001201163">
    <property type="component" value="Unassembled WGS sequence"/>
</dbReference>
<feature type="transmembrane region" description="Helical" evidence="2">
    <location>
        <begin position="215"/>
        <end position="236"/>
    </location>
</feature>
<evidence type="ECO:0000256" key="2">
    <source>
        <dbReference type="SAM" id="Phobius"/>
    </source>
</evidence>
<sequence length="349" mass="38753">MVIGIVEATATAVSPSAGAVAADNNLRVASLTIAAYDYLLTLPAEYRLYKSSNRRSTGLILFVLLRYSSIMVLVLSNVGFFHRTFTPETCGHYYMVAPVFKVVQIMASQAILAIRTYGISQRTPWVGWTLLVSYFLAAGFQWFSCLYARIPTMINGNCTTGTPHPHSALSTWSFYLVAMLFDCLTLSISTFYLMRVKAVTSSSTSQLCKILLYDGLGYLVALTLTNAANILLFRGFHHVIQNTGASFEYAVTWIMSQRILIHPRDSRTDQTSVVLSRIPSSRAIISALRFDKGSPHPTGVEPGDSPEDDCGNTESDFNLQVRVDRSIVVNARAEDECPKDHQDLFWDRV</sequence>
<organism evidence="4 5">
    <name type="scientific">Lactarius akahatsu</name>
    <dbReference type="NCBI Taxonomy" id="416441"/>
    <lineage>
        <taxon>Eukaryota</taxon>
        <taxon>Fungi</taxon>
        <taxon>Dikarya</taxon>
        <taxon>Basidiomycota</taxon>
        <taxon>Agaricomycotina</taxon>
        <taxon>Agaricomycetes</taxon>
        <taxon>Russulales</taxon>
        <taxon>Russulaceae</taxon>
        <taxon>Lactarius</taxon>
    </lineage>
</organism>
<feature type="domain" description="DUF6533" evidence="3">
    <location>
        <begin position="27"/>
        <end position="70"/>
    </location>
</feature>
<comment type="caution">
    <text evidence="4">The sequence shown here is derived from an EMBL/GenBank/DDBJ whole genome shotgun (WGS) entry which is preliminary data.</text>
</comment>
<protein>
    <recommendedName>
        <fullName evidence="3">DUF6533 domain-containing protein</fullName>
    </recommendedName>
</protein>
<feature type="transmembrane region" description="Helical" evidence="2">
    <location>
        <begin position="172"/>
        <end position="194"/>
    </location>
</feature>
<evidence type="ECO:0000259" key="3">
    <source>
        <dbReference type="Pfam" id="PF20151"/>
    </source>
</evidence>
<reference evidence="4" key="1">
    <citation type="submission" date="2022-01" db="EMBL/GenBank/DDBJ databases">
        <title>Comparative genomics reveals a dynamic genome evolution in the ectomycorrhizal milk-cap (Lactarius) mushrooms.</title>
        <authorList>
            <consortium name="DOE Joint Genome Institute"/>
            <person name="Lebreton A."/>
            <person name="Tang N."/>
            <person name="Kuo A."/>
            <person name="LaButti K."/>
            <person name="Drula E."/>
            <person name="Barry K."/>
            <person name="Clum A."/>
            <person name="Lipzen A."/>
            <person name="Mousain D."/>
            <person name="Ng V."/>
            <person name="Wang R."/>
            <person name="Wang X."/>
            <person name="Dai Y."/>
            <person name="Henrissat B."/>
            <person name="Grigoriev I.V."/>
            <person name="Guerin-Laguette A."/>
            <person name="Yu F."/>
            <person name="Martin F.M."/>
        </authorList>
    </citation>
    <scope>NUCLEOTIDE SEQUENCE</scope>
    <source>
        <strain evidence="4">QP</strain>
    </source>
</reference>
<name>A0AAD4LN14_9AGAM</name>
<proteinExistence type="predicted"/>
<keyword evidence="5" id="KW-1185">Reference proteome</keyword>
<evidence type="ECO:0000313" key="4">
    <source>
        <dbReference type="EMBL" id="KAH8993120.1"/>
    </source>
</evidence>
<accession>A0AAD4LN14</accession>
<evidence type="ECO:0000313" key="5">
    <source>
        <dbReference type="Proteomes" id="UP001201163"/>
    </source>
</evidence>
<feature type="region of interest" description="Disordered" evidence="1">
    <location>
        <begin position="292"/>
        <end position="315"/>
    </location>
</feature>
<feature type="transmembrane region" description="Helical" evidence="2">
    <location>
        <begin position="125"/>
        <end position="143"/>
    </location>
</feature>
<keyword evidence="2" id="KW-0812">Transmembrane</keyword>
<dbReference type="Pfam" id="PF20151">
    <property type="entry name" value="DUF6533"/>
    <property type="match status" value="1"/>
</dbReference>
<dbReference type="AlphaFoldDB" id="A0AAD4LN14"/>
<keyword evidence="2" id="KW-0472">Membrane</keyword>